<reference evidence="3 4" key="1">
    <citation type="submission" date="2020-08" db="EMBL/GenBank/DDBJ databases">
        <title>Sequencing the genomes of 1000 actinobacteria strains.</title>
        <authorList>
            <person name="Klenk H.-P."/>
        </authorList>
    </citation>
    <scope>NUCLEOTIDE SEQUENCE [LARGE SCALE GENOMIC DNA]</scope>
    <source>
        <strain evidence="3 4">DSM 43149</strain>
    </source>
</reference>
<organism evidence="3 4">
    <name type="scientific">Actinoplanes digitatis</name>
    <dbReference type="NCBI Taxonomy" id="1868"/>
    <lineage>
        <taxon>Bacteria</taxon>
        <taxon>Bacillati</taxon>
        <taxon>Actinomycetota</taxon>
        <taxon>Actinomycetes</taxon>
        <taxon>Micromonosporales</taxon>
        <taxon>Micromonosporaceae</taxon>
        <taxon>Actinoplanes</taxon>
    </lineage>
</organism>
<sequence>MMPSLASAKPPSPSPSTLPKIVERPDDAAALVTARSTGLDVRITGRTTETSEFIAHPDGRITAKVSAAAVRTKRDGKWTPIDLNLRLAADGSVQPVADSLHLRISGARANSGELASIGSGDQRLALGWPGRLPTPVLAGNRATYPDVVAGIDLVVTATRSGFEQFVVVKSRDAVDRLPKLDLPLTGAGLASSTADRSGGLVLHDTKGRRLGTMPVAEMWDAQRAPGTGEPTRRSIIATERASGSKSVGRRIKSDTPGRITLQVRPNAAWLKNPATRFPVTIDPQINALTTSFDTYVRQDVTADRSGAADLQLGLFAGSPAANAHAFVNWPVAQLAGKQITAASVYFWSWWSNTCTPSSWEIWTTGAASSATRWDSQPTWLNYEASSTQTKGYSAACDDGWVSIDGTSFFQRAATAGQSTAYMGLRATEETTTLGSKLFRSRNADDTDQVPYADITYNSYPTVGVRSTTPSSACVTGTDRPKINKTTPQLAAAVTDPEGSPVKAEFEWWAVTGTNKLGSAMSDAAASGSTLGVTVAAGALTDGGNFKWRVRGDDGLTRGSWSSFCEFTVDTSIVNAPTISSPQYPQDAWGGDANTAGDFTFSPNGSSDVTAYDYSLDVQTLGKVVNLTTAGEPATVKITPMTAGWHALYARSRNAAGTVSTTRVYPFRVGNGAVTSPRPGDVSGAKVVLGSAATPSFADVTYQWRRASSDTWTTIPAAHVTHATGGTAVTWPVALSAGAAPKLNWDVAATLASVDAAGIPRDGPLQVRAFFNLDNYGANAEHVKFLFDRNLASAETADVEPGSVNLITGNLQLAQTDVSVADLTLSRTLNTRQPGGLDPLFGPGWVSGVLPGAEAPYTRLTVYGSLVQIGLPDQSSVGFTRTGSGTTFEPQVGAESYRLAFSSTSNTYTLTDESGNVVTFGRSSTDPAGVYVPTNVVTPGSGTAMTYSWQKVTVDGQDIMRPTRLLAPVADGVTCTTLVRGCKALEFRYSTTTSATGTADGTWGAYAGRIAEVAYTAWDPDLSTPAMRSVVMARYAFDSTGRLRAFWDPRLDYTQDGAAKSMRLTFEYDGNGVLTSATPAGQPPWLFTYTTLSDDPAIGRLYKVTRSALSAGTSVQTVVYRVPVSGTGAPYDQSAAQTSRWSQTEPPVDATAVFPATQVPTGNPSAGTLPSNYDRATVTYLDANARMVNEAEPGGYLSTTWYDGNGNIVQELSGGNRQRALGASATDTPSAEAQLAIALSQVTVYSTDGRRELENFGPEHDVVLPASGTTVRGRAHTRFTYDEGAPDSGGPFDLVTTQRSSVSYVNAGQRVDDDVRTTTTRYDWTLRDVIAETTDPGGMEMTSRTAYDAAGRVTVTTGPAGGSVDTTPATRATVYYTNAVNETYAECGGRAEWAGLVCRVQPGGGADSGPELLVQVSTYDLYGQLRTKVDKNSGGTRRTTTIKYDGAGRPVEHAITASSGKALDKTRAVYDAATGLALRSQTVNAAGAVTAEIVRGYDALGRQISYKDADGNISTAGYDLLGRVATQNDGKATRTYTYDGGSERRGLPTAVNDTQAGEFTVAYDADGSVVTESWPNGVVVTRAYDEIGNALDQSYARPGCGQASCGLFSEVVGYDVHNKQQWANNTFGQHTYDYDMNGRMTLVKDTVGGSCTARRYGFDESSNRTSTKTFAQAADGKCQTATAATSKSSSYDNADRATTNGYVYDLLGRTTTLPSAETQNAAGNVTIGYYVNDMVSTVTQNGRTTDYTVDVLRSRTRFWTDNITGTAVQSTHHYADDEDNPTWTQETATRYTRVIRGLGGMAAIWNSAASQSDWQISNMHGDVVASISGSSAGLTSTRDFDEYGQARNAAEVGKVRYGWHGAQQRAADAPAGIMVMGVRLYNPTSGRFLSVDPIYGGSSNNYEYSDGDPVNKNDLSGNMSCWKTSTATTKWYYWWGGWGGWRGSLYFRCYISDKDFHNFKRFGNYYDRAAIIFGLVGLHAFSAAFALAASVLKDWAWDNYDDKCDDEEAGATLKFRYRRYYNTKWQGLWSTFSYRGGYCNSRPRWVDR</sequence>
<dbReference type="EMBL" id="JACHNH010000001">
    <property type="protein sequence ID" value="MBB4760812.1"/>
    <property type="molecule type" value="Genomic_DNA"/>
</dbReference>
<dbReference type="InterPro" id="IPR022385">
    <property type="entry name" value="Rhs_assc_core"/>
</dbReference>
<accession>A0A7W7HU38</accession>
<keyword evidence="2" id="KW-1133">Transmembrane helix</keyword>
<evidence type="ECO:0000313" key="3">
    <source>
        <dbReference type="EMBL" id="MBB4760812.1"/>
    </source>
</evidence>
<protein>
    <submittedName>
        <fullName evidence="3">RHS repeat-associated protein</fullName>
    </submittedName>
</protein>
<dbReference type="NCBIfam" id="TIGR01643">
    <property type="entry name" value="YD_repeat_2x"/>
    <property type="match status" value="1"/>
</dbReference>
<dbReference type="Gene3D" id="2.180.10.10">
    <property type="entry name" value="RHS repeat-associated core"/>
    <property type="match status" value="1"/>
</dbReference>
<keyword evidence="4" id="KW-1185">Reference proteome</keyword>
<keyword evidence="2" id="KW-0472">Membrane</keyword>
<gene>
    <name evidence="3" type="ORF">BJ971_001368</name>
</gene>
<dbReference type="PANTHER" id="PTHR32305">
    <property type="match status" value="1"/>
</dbReference>
<keyword evidence="2" id="KW-0812">Transmembrane</keyword>
<feature type="region of interest" description="Disordered" evidence="1">
    <location>
        <begin position="1"/>
        <end position="22"/>
    </location>
</feature>
<dbReference type="Proteomes" id="UP000578112">
    <property type="component" value="Unassembled WGS sequence"/>
</dbReference>
<dbReference type="InterPro" id="IPR050708">
    <property type="entry name" value="T6SS_VgrG/RHS"/>
</dbReference>
<name>A0A7W7HU38_9ACTN</name>
<feature type="transmembrane region" description="Helical" evidence="2">
    <location>
        <begin position="1969"/>
        <end position="1991"/>
    </location>
</feature>
<dbReference type="InterPro" id="IPR006530">
    <property type="entry name" value="YD"/>
</dbReference>
<evidence type="ECO:0000256" key="1">
    <source>
        <dbReference type="SAM" id="MobiDB-lite"/>
    </source>
</evidence>
<evidence type="ECO:0000313" key="4">
    <source>
        <dbReference type="Proteomes" id="UP000578112"/>
    </source>
</evidence>
<dbReference type="PANTHER" id="PTHR32305:SF15">
    <property type="entry name" value="PROTEIN RHSA-RELATED"/>
    <property type="match status" value="1"/>
</dbReference>
<comment type="caution">
    <text evidence="3">The sequence shown here is derived from an EMBL/GenBank/DDBJ whole genome shotgun (WGS) entry which is preliminary data.</text>
</comment>
<proteinExistence type="predicted"/>
<dbReference type="NCBIfam" id="TIGR03696">
    <property type="entry name" value="Rhs_assc_core"/>
    <property type="match status" value="1"/>
</dbReference>
<evidence type="ECO:0000256" key="2">
    <source>
        <dbReference type="SAM" id="Phobius"/>
    </source>
</evidence>